<dbReference type="Proteomes" id="UP000185812">
    <property type="component" value="Unassembled WGS sequence"/>
</dbReference>
<dbReference type="PANTHER" id="PTHR16026:SF0">
    <property type="entry name" value="CARTILAGE ACIDIC PROTEIN 1"/>
    <property type="match status" value="1"/>
</dbReference>
<dbReference type="Pfam" id="PF07593">
    <property type="entry name" value="UnbV_ASPIC"/>
    <property type="match status" value="1"/>
</dbReference>
<reference evidence="5" key="1">
    <citation type="submission" date="2016-11" db="EMBL/GenBank/DDBJ databases">
        <authorList>
            <person name="Varghese N."/>
            <person name="Submissions S."/>
        </authorList>
    </citation>
    <scope>NUCLEOTIDE SEQUENCE [LARGE SCALE GENOMIC DNA]</scope>
    <source>
        <strain evidence="5">DSM 22212</strain>
    </source>
</reference>
<accession>A0A1M6WDN6</accession>
<dbReference type="Gene3D" id="2.130.10.130">
    <property type="entry name" value="Integrin alpha, N-terminal"/>
    <property type="match status" value="4"/>
</dbReference>
<evidence type="ECO:0000256" key="2">
    <source>
        <dbReference type="SAM" id="MobiDB-lite"/>
    </source>
</evidence>
<dbReference type="PROSITE" id="PS51257">
    <property type="entry name" value="PROKAR_LIPOPROTEIN"/>
    <property type="match status" value="1"/>
</dbReference>
<dbReference type="Pfam" id="PF13517">
    <property type="entry name" value="FG-GAP_3"/>
    <property type="match status" value="5"/>
</dbReference>
<keyword evidence="5" id="KW-1185">Reference proteome</keyword>
<dbReference type="PANTHER" id="PTHR16026">
    <property type="entry name" value="CARTILAGE ACIDIC PROTEIN 1"/>
    <property type="match status" value="1"/>
</dbReference>
<evidence type="ECO:0000256" key="1">
    <source>
        <dbReference type="ARBA" id="ARBA00022729"/>
    </source>
</evidence>
<protein>
    <submittedName>
        <fullName evidence="4">Repeat domain-containing protein</fullName>
    </submittedName>
</protein>
<evidence type="ECO:0000259" key="3">
    <source>
        <dbReference type="Pfam" id="PF07593"/>
    </source>
</evidence>
<dbReference type="InterPro" id="IPR028994">
    <property type="entry name" value="Integrin_alpha_N"/>
</dbReference>
<dbReference type="InterPro" id="IPR011519">
    <property type="entry name" value="UnbV_ASPIC"/>
</dbReference>
<dbReference type="InterPro" id="IPR013517">
    <property type="entry name" value="FG-GAP"/>
</dbReference>
<evidence type="ECO:0000313" key="4">
    <source>
        <dbReference type="EMBL" id="SHK91575.1"/>
    </source>
</evidence>
<sequence length="1126" mass="124979">MRKTFLLLWLAGLVACRPDEPPLFEQVDPDQTGITFVNEVPIDTAFNIINYMYYYDGAGVAAGDFNGDGWPDLYFVANRGPNRLYLNRGNWRFEDVTEKAGVAGSGNWNTGVAVADVDGNGWLDLYLVTFSNYLDRTGRNQLFLNQGPDAEGIPRFREAAAEFGLDIAAYGSQAVFFDYDRDGDLDLYLLNRALHTEESFGPAERLRHRFDPNASDRLLRNDNGHFVDVTTEAGIVDGLIGYGLGVVVSDLDQDGWPDLYVANDFHEDDRIYRNNGDGTFTDVLRTATAYTSQASMGVDAGDVDNDGLPDLVVLDMMPFDPAIFKTADGPESFELFQRKRQFGYHPQYPHNVLLRNLGAWQFVDVAFQAGVAATDWSWAALLADLDNDGYQDLLVTNGIYHRPNDLDYIRYVGQPEVQQALAQGLSPELLKELLRHMPRVPQPNFAFHNNRDGTFTNRAQAWGLGRPGFSTGAVYVDLDRDGDLDLVTNEINAPAAVYRNHVRERTGAHYLRLVLEGEGMNRLGIGARVTLHYGDSLQLREQQPVRGWLSSVEPVLHFGLGTRAQVDSVVVVWPDGRCEVRRNVAADQTLVFRQADAQQRCPSPPSAPLLFQDLTERAGLPYRHKENAFVDFTREPLQPHRLSREGPALAVGDVNGDGLGDVFLGGAKWQPARLLVQQPDGTFQSTNEALWEEESRYEDVDALFFDADGDGDLDLYVVSAGNEWWGQAEALRDRLYRNDGHGRFVRDEQALPDLFANGCCVRAADYDRDGDLDLFVGGRVEARRYGEDPRSYLLENQGNGTFVDVTETRAPALARVGMVTDAAWGDFNGDGRLDLLVVGEWLPLTLFFQEQNGRLTPVYLENTEGWWFSVQVADLDRDGDLDFVAGNLGLNATLQATPERPVQLYLHDFDQNGHPDPLLVAYWGEQAYPVATIDLLARRFPALGRRFASYHDWGARTLAELFGEEAVQQATIRRAYTFASVWAENDGQGHFTLHVLPEAAQWFPVRALLVADLTGDGRLDVIAAGNFDEANPALGHYGHGPGVVLVQQAAGAFTALRPGTSGLVLRGQVRHLAWLQRPEGGQWLLVARNDAPLQVLAVHTKRKAPLEGAAPSAGLSEGDPSRLQTY</sequence>
<evidence type="ECO:0000313" key="5">
    <source>
        <dbReference type="Proteomes" id="UP000185812"/>
    </source>
</evidence>
<proteinExistence type="predicted"/>
<organism evidence="4 5">
    <name type="scientific">Rhodothermus profundi</name>
    <dbReference type="NCBI Taxonomy" id="633813"/>
    <lineage>
        <taxon>Bacteria</taxon>
        <taxon>Pseudomonadati</taxon>
        <taxon>Rhodothermota</taxon>
        <taxon>Rhodothermia</taxon>
        <taxon>Rhodothermales</taxon>
        <taxon>Rhodothermaceae</taxon>
        <taxon>Rhodothermus</taxon>
    </lineage>
</organism>
<dbReference type="RefSeq" id="WP_072716098.1">
    <property type="nucleotide sequence ID" value="NZ_FRAU01000008.1"/>
</dbReference>
<feature type="domain" description="ASPIC/UnbV" evidence="3">
    <location>
        <begin position="524"/>
        <end position="590"/>
    </location>
</feature>
<keyword evidence="1" id="KW-0732">Signal</keyword>
<dbReference type="InterPro" id="IPR027039">
    <property type="entry name" value="Crtac1"/>
</dbReference>
<dbReference type="OrthoDB" id="9816120at2"/>
<dbReference type="AlphaFoldDB" id="A0A1M6WDN6"/>
<name>A0A1M6WDN6_9BACT</name>
<feature type="region of interest" description="Disordered" evidence="2">
    <location>
        <begin position="1107"/>
        <end position="1126"/>
    </location>
</feature>
<dbReference type="SUPFAM" id="SSF69318">
    <property type="entry name" value="Integrin alpha N-terminal domain"/>
    <property type="match status" value="3"/>
</dbReference>
<gene>
    <name evidence="4" type="ORF">SAMN04488087_2282</name>
</gene>
<dbReference type="STRING" id="633813.SAMN04488087_2282"/>
<dbReference type="EMBL" id="FRAU01000008">
    <property type="protein sequence ID" value="SHK91575.1"/>
    <property type="molecule type" value="Genomic_DNA"/>
</dbReference>